<dbReference type="RefSeq" id="WP_145063771.1">
    <property type="nucleotide sequence ID" value="NZ_CP036263.1"/>
</dbReference>
<keyword evidence="3" id="KW-1185">Reference proteome</keyword>
<accession>A0A517N356</accession>
<feature type="signal peptide" evidence="1">
    <location>
        <begin position="1"/>
        <end position="28"/>
    </location>
</feature>
<gene>
    <name evidence="2" type="ORF">HG15A2_49100</name>
</gene>
<name>A0A517N356_9BACT</name>
<evidence type="ECO:0000313" key="2">
    <source>
        <dbReference type="EMBL" id="QDT01563.1"/>
    </source>
</evidence>
<dbReference type="Proteomes" id="UP000319852">
    <property type="component" value="Chromosome"/>
</dbReference>
<protein>
    <submittedName>
        <fullName evidence="2">Uncharacterized protein</fullName>
    </submittedName>
</protein>
<evidence type="ECO:0000256" key="1">
    <source>
        <dbReference type="SAM" id="SignalP"/>
    </source>
</evidence>
<organism evidence="2 3">
    <name type="scientific">Adhaeretor mobilis</name>
    <dbReference type="NCBI Taxonomy" id="1930276"/>
    <lineage>
        <taxon>Bacteria</taxon>
        <taxon>Pseudomonadati</taxon>
        <taxon>Planctomycetota</taxon>
        <taxon>Planctomycetia</taxon>
        <taxon>Pirellulales</taxon>
        <taxon>Lacipirellulaceae</taxon>
        <taxon>Adhaeretor</taxon>
    </lineage>
</organism>
<dbReference type="OrthoDB" id="280947at2"/>
<proteinExistence type="predicted"/>
<keyword evidence="1" id="KW-0732">Signal</keyword>
<sequence precursor="true">MTALLPMTARRTAMFAFLLSVTAQQASAEKFLLQASNLLGEPSQVTIDLQLGGDLIVPGATEEGPTDTKRVLPLSMQGQFSYQEKMLKDGPRARSLRLYEQAQGTEKTDEATIEVKLPKKLNEVVCELRDGRTRMQSCEGLLTREQCDLLDVVGNTLVLNRLLPNREVEEGDTWNTDGKDMAAILGLDNAGICEVSSVVVGEKNDQVQIRMAGSLHGGVDGAALEMEIKGAYLFHLREKRITKINLVVKEKRKIGDATPGLDSTAKLSITVRPTNSDASFTKDLLATASALEIEPQGRMLFDSPQRGYRFAHAGNWYVTAGRRDLVSLRLLEGGTKIAHCNVTTLPPRSAGRATKLEQFKQEVKQSLGENINEIEAANEWTSSTGHNCLAVFANGTMKDIEVQWRYYLVADDDVQRVSVVSTVERAQLDKFADADRLIVDSIELVGTADEETAAK</sequence>
<dbReference type="EMBL" id="CP036263">
    <property type="protein sequence ID" value="QDT01563.1"/>
    <property type="molecule type" value="Genomic_DNA"/>
</dbReference>
<dbReference type="KEGG" id="amob:HG15A2_49100"/>
<evidence type="ECO:0000313" key="3">
    <source>
        <dbReference type="Proteomes" id="UP000319852"/>
    </source>
</evidence>
<reference evidence="2 3" key="1">
    <citation type="submission" date="2019-02" db="EMBL/GenBank/DDBJ databases">
        <title>Deep-cultivation of Planctomycetes and their phenomic and genomic characterization uncovers novel biology.</title>
        <authorList>
            <person name="Wiegand S."/>
            <person name="Jogler M."/>
            <person name="Boedeker C."/>
            <person name="Pinto D."/>
            <person name="Vollmers J."/>
            <person name="Rivas-Marin E."/>
            <person name="Kohn T."/>
            <person name="Peeters S.H."/>
            <person name="Heuer A."/>
            <person name="Rast P."/>
            <person name="Oberbeckmann S."/>
            <person name="Bunk B."/>
            <person name="Jeske O."/>
            <person name="Meyerdierks A."/>
            <person name="Storesund J.E."/>
            <person name="Kallscheuer N."/>
            <person name="Luecker S."/>
            <person name="Lage O.M."/>
            <person name="Pohl T."/>
            <person name="Merkel B.J."/>
            <person name="Hornburger P."/>
            <person name="Mueller R.-W."/>
            <person name="Bruemmer F."/>
            <person name="Labrenz M."/>
            <person name="Spormann A.M."/>
            <person name="Op den Camp H."/>
            <person name="Overmann J."/>
            <person name="Amann R."/>
            <person name="Jetten M.S.M."/>
            <person name="Mascher T."/>
            <person name="Medema M.H."/>
            <person name="Devos D.P."/>
            <person name="Kaster A.-K."/>
            <person name="Ovreas L."/>
            <person name="Rohde M."/>
            <person name="Galperin M.Y."/>
            <person name="Jogler C."/>
        </authorList>
    </citation>
    <scope>NUCLEOTIDE SEQUENCE [LARGE SCALE GENOMIC DNA]</scope>
    <source>
        <strain evidence="2 3">HG15A2</strain>
    </source>
</reference>
<dbReference type="AlphaFoldDB" id="A0A517N356"/>
<feature type="chain" id="PRO_5021710154" evidence="1">
    <location>
        <begin position="29"/>
        <end position="455"/>
    </location>
</feature>